<dbReference type="AlphaFoldDB" id="A0A1S7FSQ9"/>
<evidence type="ECO:0000256" key="1">
    <source>
        <dbReference type="SAM" id="SignalP"/>
    </source>
</evidence>
<dbReference type="EMBL" id="CP011102">
    <property type="protein sequence ID" value="AQY50433.1"/>
    <property type="molecule type" value="Genomic_DNA"/>
</dbReference>
<sequence length="151" mass="16597">MKKRFLGLLLFTLFFSTNMHLPASAATTSPVTSSKTANEFVEMFEIDSYTASNPYILVSGNTATIMFSTDEDAKVSVRGSSTYDKSTEYTTVQELTVNNLNPTNQLILTVTNKSGVSKSYPITIKTTSEPKQKVMPMIAETAITNVRRSDS</sequence>
<evidence type="ECO:0000313" key="4">
    <source>
        <dbReference type="Proteomes" id="UP000223060"/>
    </source>
</evidence>
<keyword evidence="4" id="KW-1185">Reference proteome</keyword>
<feature type="chain" id="PRO_5044566016" description="Cadherin-like beta sandwich domain-containing protein" evidence="1">
    <location>
        <begin position="26"/>
        <end position="151"/>
    </location>
</feature>
<accession>A0A1S7FSQ9</accession>
<name>A0A1S7FSQ9_9LIST</name>
<dbReference type="RefSeq" id="WP_036058504.1">
    <property type="nucleotide sequence ID" value="NZ_CP011102.1"/>
</dbReference>
<gene>
    <name evidence="3" type="ORF">HB943_13330</name>
    <name evidence="2" type="ORF">UE46_04905</name>
</gene>
<keyword evidence="1" id="KW-0732">Signal</keyword>
<evidence type="ECO:0000313" key="5">
    <source>
        <dbReference type="Proteomes" id="UP000564536"/>
    </source>
</evidence>
<reference evidence="3 5" key="3">
    <citation type="submission" date="2020-03" db="EMBL/GenBank/DDBJ databases">
        <title>Soil Listeria distribution.</title>
        <authorList>
            <person name="Liao J."/>
            <person name="Wiedmann M."/>
        </authorList>
    </citation>
    <scope>NUCLEOTIDE SEQUENCE [LARGE SCALE GENOMIC DNA]</scope>
    <source>
        <strain evidence="3 5">FSL L7-1523</strain>
    </source>
</reference>
<proteinExistence type="predicted"/>
<evidence type="ECO:0008006" key="6">
    <source>
        <dbReference type="Google" id="ProtNLM"/>
    </source>
</evidence>
<evidence type="ECO:0000313" key="3">
    <source>
        <dbReference type="EMBL" id="MBC1501583.1"/>
    </source>
</evidence>
<reference evidence="4" key="1">
    <citation type="submission" date="2015-03" db="EMBL/GenBank/DDBJ databases">
        <authorList>
            <person name="Ferrari E."/>
            <person name="Walter M.C."/>
            <person name="Huptas C."/>
            <person name="Scherer S."/>
            <person name="Mueller-Herbst S."/>
        </authorList>
    </citation>
    <scope>NUCLEOTIDE SEQUENCE [LARGE SCALE GENOMIC DNA]</scope>
    <source>
        <strain evidence="4">LWP01</strain>
    </source>
</reference>
<dbReference type="KEGG" id="lwi:UE46_04905"/>
<dbReference type="EMBL" id="JAARRL010000025">
    <property type="protein sequence ID" value="MBC1501583.1"/>
    <property type="molecule type" value="Genomic_DNA"/>
</dbReference>
<evidence type="ECO:0000313" key="2">
    <source>
        <dbReference type="EMBL" id="AQY50433.1"/>
    </source>
</evidence>
<dbReference type="Proteomes" id="UP000564536">
    <property type="component" value="Unassembled WGS sequence"/>
</dbReference>
<feature type="signal peptide" evidence="1">
    <location>
        <begin position="1"/>
        <end position="25"/>
    </location>
</feature>
<reference evidence="2" key="2">
    <citation type="submission" date="2015-03" db="EMBL/GenBank/DDBJ databases">
        <authorList>
            <person name="Murphy D."/>
        </authorList>
    </citation>
    <scope>NUCLEOTIDE SEQUENCE [LARGE SCALE GENOMIC DNA]</scope>
    <source>
        <strain evidence="2">WS 4560</strain>
    </source>
</reference>
<organism evidence="2 4">
    <name type="scientific">Listeria weihenstephanensis</name>
    <dbReference type="NCBI Taxonomy" id="1006155"/>
    <lineage>
        <taxon>Bacteria</taxon>
        <taxon>Bacillati</taxon>
        <taxon>Bacillota</taxon>
        <taxon>Bacilli</taxon>
        <taxon>Bacillales</taxon>
        <taxon>Listeriaceae</taxon>
        <taxon>Listeria</taxon>
    </lineage>
</organism>
<protein>
    <recommendedName>
        <fullName evidence="6">Cadherin-like beta sandwich domain-containing protein</fullName>
    </recommendedName>
</protein>
<dbReference type="Proteomes" id="UP000223060">
    <property type="component" value="Chromosome"/>
</dbReference>